<evidence type="ECO:0000313" key="2">
    <source>
        <dbReference type="Proteomes" id="UP000887574"/>
    </source>
</evidence>
<sequence length="271" mass="30744">MRHYPTPMALNEVWAGQNAMGEAGVSRRQPMKAMQRRHNTHFPFVPIPDGSEQKSYSVSSSQLVCFHGYSSIFTLQHRVFSLKFLNTTAKPSNLLCVAAFTVDGVEYKSVDQYYQKCKVKELLGLESEQFVDGSTNNFSALSRDLLRQSGVERKVVDKWRITSGVQVIQKALLEKVRQCQELRDELVKTGDKLIVHTYVGDDFFGAGVPVNFMKAWAGNMDKKKVSVKLPMSFPLTEDSLKNVPTMGKGETFLEQSTWCFERRSTVDSWNH</sequence>
<dbReference type="InterPro" id="IPR012816">
    <property type="entry name" value="NADAR"/>
</dbReference>
<dbReference type="CDD" id="cd15457">
    <property type="entry name" value="NADAR"/>
    <property type="match status" value="1"/>
</dbReference>
<protein>
    <submittedName>
        <fullName evidence="3">NADAR domain-containing protein</fullName>
    </submittedName>
</protein>
<dbReference type="SUPFAM" id="SSF143990">
    <property type="entry name" value="YbiA-like"/>
    <property type="match status" value="1"/>
</dbReference>
<accession>A0A915DRC7</accession>
<reference evidence="3" key="1">
    <citation type="submission" date="2022-11" db="UniProtKB">
        <authorList>
            <consortium name="WormBaseParasite"/>
        </authorList>
    </citation>
    <scope>IDENTIFICATION</scope>
</reference>
<proteinExistence type="predicted"/>
<dbReference type="InterPro" id="IPR037238">
    <property type="entry name" value="YbiA-like_sf"/>
</dbReference>
<feature type="domain" description="NADAR" evidence="1">
    <location>
        <begin position="101"/>
        <end position="211"/>
    </location>
</feature>
<organism evidence="2 3">
    <name type="scientific">Ditylenchus dipsaci</name>
    <dbReference type="NCBI Taxonomy" id="166011"/>
    <lineage>
        <taxon>Eukaryota</taxon>
        <taxon>Metazoa</taxon>
        <taxon>Ecdysozoa</taxon>
        <taxon>Nematoda</taxon>
        <taxon>Chromadorea</taxon>
        <taxon>Rhabditida</taxon>
        <taxon>Tylenchina</taxon>
        <taxon>Tylenchomorpha</taxon>
        <taxon>Sphaerularioidea</taxon>
        <taxon>Anguinidae</taxon>
        <taxon>Anguininae</taxon>
        <taxon>Ditylenchus</taxon>
    </lineage>
</organism>
<evidence type="ECO:0000259" key="1">
    <source>
        <dbReference type="Pfam" id="PF08719"/>
    </source>
</evidence>
<evidence type="ECO:0000313" key="3">
    <source>
        <dbReference type="WBParaSite" id="jg2284"/>
    </source>
</evidence>
<dbReference type="AlphaFoldDB" id="A0A915DRC7"/>
<dbReference type="Proteomes" id="UP000887574">
    <property type="component" value="Unplaced"/>
</dbReference>
<dbReference type="Gene3D" id="1.10.357.40">
    <property type="entry name" value="YbiA-like"/>
    <property type="match status" value="1"/>
</dbReference>
<dbReference type="Pfam" id="PF08719">
    <property type="entry name" value="NADAR"/>
    <property type="match status" value="1"/>
</dbReference>
<dbReference type="WBParaSite" id="jg2284">
    <property type="protein sequence ID" value="jg2284"/>
    <property type="gene ID" value="jg2284"/>
</dbReference>
<keyword evidence="2" id="KW-1185">Reference proteome</keyword>
<name>A0A915DRC7_9BILA</name>